<dbReference type="Pfam" id="PF08645">
    <property type="entry name" value="PNK3P"/>
    <property type="match status" value="1"/>
</dbReference>
<dbReference type="GO" id="GO:0003690">
    <property type="term" value="F:double-stranded DNA binding"/>
    <property type="evidence" value="ECO:0007669"/>
    <property type="project" value="TreeGrafter"/>
</dbReference>
<dbReference type="PANTHER" id="PTHR12083">
    <property type="entry name" value="BIFUNCTIONAL POLYNUCLEOTIDE PHOSPHATASE/KINASE"/>
    <property type="match status" value="1"/>
</dbReference>
<keyword evidence="2" id="KW-1185">Reference proteome</keyword>
<gene>
    <name evidence="1" type="ORF">EC973_001101</name>
</gene>
<dbReference type="Proteomes" id="UP000605846">
    <property type="component" value="Unassembled WGS sequence"/>
</dbReference>
<dbReference type="Gene3D" id="3.40.50.1000">
    <property type="entry name" value="HAD superfamily/HAD-like"/>
    <property type="match status" value="1"/>
</dbReference>
<dbReference type="InterPro" id="IPR027417">
    <property type="entry name" value="P-loop_NTPase"/>
</dbReference>
<dbReference type="EMBL" id="JABAYA010000121">
    <property type="protein sequence ID" value="KAF7724376.1"/>
    <property type="molecule type" value="Genomic_DNA"/>
</dbReference>
<organism evidence="1 2">
    <name type="scientific">Apophysomyces ossiformis</name>
    <dbReference type="NCBI Taxonomy" id="679940"/>
    <lineage>
        <taxon>Eukaryota</taxon>
        <taxon>Fungi</taxon>
        <taxon>Fungi incertae sedis</taxon>
        <taxon>Mucoromycota</taxon>
        <taxon>Mucoromycotina</taxon>
        <taxon>Mucoromycetes</taxon>
        <taxon>Mucorales</taxon>
        <taxon>Mucorineae</taxon>
        <taxon>Mucoraceae</taxon>
        <taxon>Apophysomyces</taxon>
    </lineage>
</organism>
<dbReference type="GO" id="GO:0046404">
    <property type="term" value="F:ATP-dependent polydeoxyribonucleotide 5'-hydroxyl-kinase activity"/>
    <property type="evidence" value="ECO:0007669"/>
    <property type="project" value="TreeGrafter"/>
</dbReference>
<dbReference type="InterPro" id="IPR036412">
    <property type="entry name" value="HAD-like_sf"/>
</dbReference>
<accession>A0A8H7BPT7</accession>
<dbReference type="FunFam" id="3.40.50.300:FF:000737">
    <property type="entry name" value="Bifunctional polynucleotide phosphatase/kinase"/>
    <property type="match status" value="1"/>
</dbReference>
<protein>
    <submittedName>
        <fullName evidence="1">Uncharacterized protein</fullName>
    </submittedName>
</protein>
<dbReference type="GO" id="GO:0006281">
    <property type="term" value="P:DNA repair"/>
    <property type="evidence" value="ECO:0007669"/>
    <property type="project" value="TreeGrafter"/>
</dbReference>
<dbReference type="Pfam" id="PF13671">
    <property type="entry name" value="AAA_33"/>
    <property type="match status" value="1"/>
</dbReference>
<sequence>MAHQRVYMDQLAVPVWILAAMNKDQYRKPMTGMWDFLEEKENEGVPIDRSQSFYVGDAAGREAGWKLTMKKDHSCVDRKFAANIGLKFHTPEGFFLNEAEAPFSWGAFNPQEYPRTLPLTDQSSPPIASKEKEVIVFVGYPSSGKSYFAQKYLVPEGYEYVNQDTLKSRDKCVKACKNALAADKSVVIDNTNPEASTRALYIKLAQLASVPVRCFYFTADEHLARHNNLYRAVQPSPTAREVLGDIAFRTFKSKFQEPKLSEGFDEIKKINFVFEGSDAQWQIWRQWRH</sequence>
<evidence type="ECO:0000313" key="1">
    <source>
        <dbReference type="EMBL" id="KAF7724376.1"/>
    </source>
</evidence>
<name>A0A8H7BPT7_9FUNG</name>
<dbReference type="InterPro" id="IPR013954">
    <property type="entry name" value="PNK3P"/>
</dbReference>
<dbReference type="OrthoDB" id="19045at2759"/>
<dbReference type="GO" id="GO:0046403">
    <property type="term" value="F:polynucleotide 3'-phosphatase activity"/>
    <property type="evidence" value="ECO:0007669"/>
    <property type="project" value="TreeGrafter"/>
</dbReference>
<evidence type="ECO:0000313" key="2">
    <source>
        <dbReference type="Proteomes" id="UP000605846"/>
    </source>
</evidence>
<dbReference type="InterPro" id="IPR023214">
    <property type="entry name" value="HAD_sf"/>
</dbReference>
<dbReference type="SUPFAM" id="SSF52540">
    <property type="entry name" value="P-loop containing nucleoside triphosphate hydrolases"/>
    <property type="match status" value="1"/>
</dbReference>
<dbReference type="Gene3D" id="3.40.50.300">
    <property type="entry name" value="P-loop containing nucleotide triphosphate hydrolases"/>
    <property type="match status" value="1"/>
</dbReference>
<comment type="caution">
    <text evidence="1">The sequence shown here is derived from an EMBL/GenBank/DDBJ whole genome shotgun (WGS) entry which is preliminary data.</text>
</comment>
<dbReference type="SUPFAM" id="SSF56784">
    <property type="entry name" value="HAD-like"/>
    <property type="match status" value="1"/>
</dbReference>
<reference evidence="1" key="1">
    <citation type="submission" date="2020-01" db="EMBL/GenBank/DDBJ databases">
        <title>Genome Sequencing of Three Apophysomyces-Like Fungal Strains Confirms a Novel Fungal Genus in the Mucoromycota with divergent Burkholderia-like Endosymbiotic Bacteria.</title>
        <authorList>
            <person name="Stajich J.E."/>
            <person name="Macias A.M."/>
            <person name="Carter-House D."/>
            <person name="Lovett B."/>
            <person name="Kasson L.R."/>
            <person name="Berry K."/>
            <person name="Grigoriev I."/>
            <person name="Chang Y."/>
            <person name="Spatafora J."/>
            <person name="Kasson M.T."/>
        </authorList>
    </citation>
    <scope>NUCLEOTIDE SEQUENCE</scope>
    <source>
        <strain evidence="1">NRRL A-21654</strain>
    </source>
</reference>
<proteinExistence type="predicted"/>
<dbReference type="PANTHER" id="PTHR12083:SF9">
    <property type="entry name" value="BIFUNCTIONAL POLYNUCLEOTIDE PHOSPHATASE_KINASE"/>
    <property type="match status" value="1"/>
</dbReference>
<dbReference type="AlphaFoldDB" id="A0A8H7BPT7"/>